<feature type="region of interest" description="Disordered" evidence="1">
    <location>
        <begin position="231"/>
        <end position="254"/>
    </location>
</feature>
<feature type="transmembrane region" description="Helical" evidence="2">
    <location>
        <begin position="1072"/>
        <end position="1088"/>
    </location>
</feature>
<dbReference type="AlphaFoldDB" id="A0A3R8KYS3"/>
<keyword evidence="4" id="KW-1185">Reference proteome</keyword>
<comment type="caution">
    <text evidence="3">The sequence shown here is derived from an EMBL/GenBank/DDBJ whole genome shotgun (WGS) entry which is preliminary data.</text>
</comment>
<dbReference type="Pfam" id="PF09586">
    <property type="entry name" value="YfhO"/>
    <property type="match status" value="2"/>
</dbReference>
<keyword evidence="2" id="KW-0472">Membrane</keyword>
<feature type="transmembrane region" description="Helical" evidence="2">
    <location>
        <begin position="132"/>
        <end position="152"/>
    </location>
</feature>
<feature type="transmembrane region" description="Helical" evidence="2">
    <location>
        <begin position="12"/>
        <end position="33"/>
    </location>
</feature>
<dbReference type="PANTHER" id="PTHR38454:SF1">
    <property type="entry name" value="INTEGRAL MEMBRANE PROTEIN"/>
    <property type="match status" value="1"/>
</dbReference>
<keyword evidence="2" id="KW-0812">Transmembrane</keyword>
<evidence type="ECO:0000313" key="4">
    <source>
        <dbReference type="Proteomes" id="UP000274920"/>
    </source>
</evidence>
<feature type="transmembrane region" description="Helical" evidence="2">
    <location>
        <begin position="159"/>
        <end position="178"/>
    </location>
</feature>
<feature type="compositionally biased region" description="Basic and acidic residues" evidence="1">
    <location>
        <begin position="785"/>
        <end position="797"/>
    </location>
</feature>
<dbReference type="PANTHER" id="PTHR38454">
    <property type="entry name" value="INTEGRAL MEMBRANE PROTEIN-RELATED"/>
    <property type="match status" value="1"/>
</dbReference>
<feature type="transmembrane region" description="Helical" evidence="2">
    <location>
        <begin position="107"/>
        <end position="126"/>
    </location>
</feature>
<dbReference type="Proteomes" id="UP000274920">
    <property type="component" value="Unassembled WGS sequence"/>
</dbReference>
<organism evidence="3 4">
    <name type="scientific">Schaedlerella arabinosiphila</name>
    <dbReference type="NCBI Taxonomy" id="2044587"/>
    <lineage>
        <taxon>Bacteria</taxon>
        <taxon>Bacillati</taxon>
        <taxon>Bacillota</taxon>
        <taxon>Clostridia</taxon>
        <taxon>Lachnospirales</taxon>
        <taxon>Lachnospiraceae</taxon>
        <taxon>Schaedlerella</taxon>
    </lineage>
</organism>
<feature type="transmembrane region" description="Helical" evidence="2">
    <location>
        <begin position="462"/>
        <end position="483"/>
    </location>
</feature>
<evidence type="ECO:0008006" key="5">
    <source>
        <dbReference type="Google" id="ProtNLM"/>
    </source>
</evidence>
<dbReference type="EMBL" id="RHJS01000002">
    <property type="protein sequence ID" value="RRK32657.1"/>
    <property type="molecule type" value="Genomic_DNA"/>
</dbReference>
<gene>
    <name evidence="3" type="ORF">EBB54_15795</name>
</gene>
<feature type="transmembrane region" description="Helical" evidence="2">
    <location>
        <begin position="518"/>
        <end position="535"/>
    </location>
</feature>
<reference evidence="3" key="1">
    <citation type="submission" date="2018-10" db="EMBL/GenBank/DDBJ databases">
        <title>Schaedlerella arabinophila gen. nov. sp. nov., isolated from the mouse intestinal tract and comparative analysis with the genome of the closely related altered Schaedler flora strain ASF502.</title>
        <authorList>
            <person name="Miyake S."/>
            <person name="Soh M."/>
            <person name="Seedorf H."/>
        </authorList>
    </citation>
    <scope>NUCLEOTIDE SEQUENCE [LARGE SCALE GENOMIC DNA]</scope>
    <source>
        <strain evidence="3">DSM 106076</strain>
    </source>
</reference>
<evidence type="ECO:0000256" key="2">
    <source>
        <dbReference type="SAM" id="Phobius"/>
    </source>
</evidence>
<dbReference type="InterPro" id="IPR018580">
    <property type="entry name" value="Uncharacterised_YfhO"/>
</dbReference>
<feature type="region of interest" description="Disordered" evidence="1">
    <location>
        <begin position="785"/>
        <end position="805"/>
    </location>
</feature>
<evidence type="ECO:0000313" key="3">
    <source>
        <dbReference type="EMBL" id="RRK32657.1"/>
    </source>
</evidence>
<feature type="transmembrane region" description="Helical" evidence="2">
    <location>
        <begin position="490"/>
        <end position="512"/>
    </location>
</feature>
<dbReference type="RefSeq" id="WP_125128109.1">
    <property type="nucleotide sequence ID" value="NZ_RHJS01000002.1"/>
</dbReference>
<feature type="transmembrane region" description="Helical" evidence="2">
    <location>
        <begin position="83"/>
        <end position="100"/>
    </location>
</feature>
<feature type="transmembrane region" description="Helical" evidence="2">
    <location>
        <begin position="596"/>
        <end position="613"/>
    </location>
</feature>
<keyword evidence="2" id="KW-1133">Transmembrane helix</keyword>
<feature type="transmembrane region" description="Helical" evidence="2">
    <location>
        <begin position="572"/>
        <end position="589"/>
    </location>
</feature>
<protein>
    <recommendedName>
        <fullName evidence="5">YfhO family protein</fullName>
    </recommendedName>
</protein>
<feature type="transmembrane region" description="Helical" evidence="2">
    <location>
        <begin position="184"/>
        <end position="211"/>
    </location>
</feature>
<feature type="transmembrane region" description="Helical" evidence="2">
    <location>
        <begin position="417"/>
        <end position="437"/>
    </location>
</feature>
<sequence>MKSKRMGAGAKWRRALPFLFLGALGLFFCWFFVGRYGIFGSNVDWISQHSVIPDYFRQQFYETGNLFPEFAANIGGGQNIYNFSYYGLFHPVILISYLLPFVKMGDYLMGASIVSLVLSAELFYGWLLKRGFSGSICFMTALMYLLSGPMIFHSYCQIMFVNYMPFLCMAFLGVDRYFETGGKLLYTVSVFLMILASFYFSIGGMLTLVLYGIYRYVECADDAGVPAGGGKDDAGIPTGGEKDDAGIPAGGEKDDAGIPAEGGKADLLRGKETGELSGGRNVGGDSLHTVTCVCSGIKKVVCYVVSGRNKKDSADKNIVCDVKTEMDIKEIKKYPAAKNIAWNLKFGGIKRFFVRNRRGLGIAPGVTERRTGVVVAPEGMEGRAGFVVVPEGMEGRTGRRITVIGFLCDGIRFLQPMLTAVLMSGILLIPTAAALAGREGSRASVSLASLWIPNIQMGRLLYTPYGIGLPTLMITVLAAGFGYQERKDRVLSWGCAVLLTVPFFSWALNGGLYVRDKALIPCLPLLCYLIACYLKKLQEKRISFVMGAVPYVITLGLLWAEQVSAGASEYTELFLLDGAIMGGCFLLYWRRKQTMILMLPPVVFLVLFGSMFHEQAGRIESREFYEKVNDPAIGQAIGDILAEDRGFYRLELVGNETENAAELNRVRTMGQYISSLYSSSYNREYQEFRKTIFEVEEPFRNDLMQSVSRNPLFLQFMGVRYLISEREVPGYERIGNAGDRGIYQNLEAAPAAYATDRVLSEQAYRGLEFPYNQMALAYAAVRPDREGGAGDDGESKGEANAGRENAMVSEDVESMDAAEIQQEAAGYMENRDQEAVLGKMDRQILEEVRQALKPVEFVLPAQNGDSLEITEMREGYRIRAEQKSTVQIDLSGSGGGDAAEKNRVLFCRFRVKNYNSRTQDVTVWLEGERNKLTARDHFYYNGNTIFSYAVVLEKGKTSAELSLGKGEYEISDLTCYMGDWEKSLNRERSSRLYRSEFHPDPDRTKGNVIAGSVDVEEDGYFVTSIPYDSNFEVRVDGKAAEYGKVNLAFLGFSIGKGSHDVELVYHAPGRTAGAWCSVVGAAALLFLLKKRRI</sequence>
<accession>A0A3R8KYS3</accession>
<name>A0A3R8KYS3_9FIRM</name>
<evidence type="ECO:0000256" key="1">
    <source>
        <dbReference type="SAM" id="MobiDB-lite"/>
    </source>
</evidence>
<proteinExistence type="predicted"/>
<feature type="transmembrane region" description="Helical" evidence="2">
    <location>
        <begin position="542"/>
        <end position="560"/>
    </location>
</feature>